<gene>
    <name evidence="1" type="ORF">OBBRIDRAFT_799136</name>
</gene>
<keyword evidence="2" id="KW-1185">Reference proteome</keyword>
<proteinExistence type="predicted"/>
<accession>A0A8E2ALX3</accession>
<dbReference type="AlphaFoldDB" id="A0A8E2ALX3"/>
<organism evidence="1 2">
    <name type="scientific">Obba rivulosa</name>
    <dbReference type="NCBI Taxonomy" id="1052685"/>
    <lineage>
        <taxon>Eukaryota</taxon>
        <taxon>Fungi</taxon>
        <taxon>Dikarya</taxon>
        <taxon>Basidiomycota</taxon>
        <taxon>Agaricomycotina</taxon>
        <taxon>Agaricomycetes</taxon>
        <taxon>Polyporales</taxon>
        <taxon>Gelatoporiaceae</taxon>
        <taxon>Obba</taxon>
    </lineage>
</organism>
<reference evidence="1 2" key="1">
    <citation type="submission" date="2016-07" db="EMBL/GenBank/DDBJ databases">
        <title>Draft genome of the white-rot fungus Obba rivulosa 3A-2.</title>
        <authorList>
            <consortium name="DOE Joint Genome Institute"/>
            <person name="Miettinen O."/>
            <person name="Riley R."/>
            <person name="Acob R."/>
            <person name="Barry K."/>
            <person name="Cullen D."/>
            <person name="De Vries R."/>
            <person name="Hainaut M."/>
            <person name="Hatakka A."/>
            <person name="Henrissat B."/>
            <person name="Hilden K."/>
            <person name="Kuo R."/>
            <person name="Labutti K."/>
            <person name="Lipzen A."/>
            <person name="Makela M.R."/>
            <person name="Sandor L."/>
            <person name="Spatafora J.W."/>
            <person name="Grigoriev I.V."/>
            <person name="Hibbett D.S."/>
        </authorList>
    </citation>
    <scope>NUCLEOTIDE SEQUENCE [LARGE SCALE GENOMIC DNA]</scope>
    <source>
        <strain evidence="1 2">3A-2</strain>
    </source>
</reference>
<sequence length="110" mass="12578">MTAFIYECAGRLRVLKVVKIRGSWDSPEVLPPLRPPVFKAASRFKAVESLELRNICFWSYENLARLVWAFSPVEELKMDNLSWQRGETAHGLANEPFSKPLCPKSIAVRD</sequence>
<dbReference type="OrthoDB" id="2800661at2759"/>
<evidence type="ECO:0000313" key="1">
    <source>
        <dbReference type="EMBL" id="OCH84377.1"/>
    </source>
</evidence>
<dbReference type="EMBL" id="KV722681">
    <property type="protein sequence ID" value="OCH84377.1"/>
    <property type="molecule type" value="Genomic_DNA"/>
</dbReference>
<protein>
    <submittedName>
        <fullName evidence="1">Uncharacterized protein</fullName>
    </submittedName>
</protein>
<evidence type="ECO:0000313" key="2">
    <source>
        <dbReference type="Proteomes" id="UP000250043"/>
    </source>
</evidence>
<dbReference type="Proteomes" id="UP000250043">
    <property type="component" value="Unassembled WGS sequence"/>
</dbReference>
<name>A0A8E2ALX3_9APHY</name>